<dbReference type="EMBL" id="KT438551">
    <property type="protein sequence ID" value="AOE46650.1"/>
    <property type="molecule type" value="Genomic_DNA"/>
</dbReference>
<evidence type="ECO:0000256" key="6">
    <source>
        <dbReference type="SAM" id="Phobius"/>
    </source>
</evidence>
<evidence type="ECO:0000313" key="11">
    <source>
        <dbReference type="EMBL" id="QEJ80181.1"/>
    </source>
</evidence>
<dbReference type="InterPro" id="IPR000436">
    <property type="entry name" value="Sushi_SCR_CCP_dom"/>
</dbReference>
<dbReference type="PANTHER" id="PTHR19325:SF575">
    <property type="entry name" value="LOCOMOTION-RELATED PROTEIN HIKARU GENKI"/>
    <property type="match status" value="1"/>
</dbReference>
<dbReference type="SMART" id="SM00032">
    <property type="entry name" value="CCP"/>
    <property type="match status" value="2"/>
</dbReference>
<evidence type="ECO:0000313" key="16">
    <source>
        <dbReference type="EMBL" id="QQG63236.1"/>
    </source>
</evidence>
<proteinExistence type="predicted"/>
<evidence type="ECO:0000313" key="18">
    <source>
        <dbReference type="Proteomes" id="UP000008028"/>
    </source>
</evidence>
<keyword evidence="3 5" id="KW-1015">Disulfide bond</keyword>
<accession>A0A2H4F4D0</accession>
<dbReference type="Proteomes" id="UP000323058">
    <property type="component" value="Segment"/>
</dbReference>
<evidence type="ECO:0000313" key="13">
    <source>
        <dbReference type="EMBL" id="QEJ80479.1"/>
    </source>
</evidence>
<dbReference type="EMBL" id="MW020571">
    <property type="protein sequence ID" value="QOK36728.1"/>
    <property type="molecule type" value="Genomic_DNA"/>
</dbReference>
<evidence type="ECO:0000313" key="8">
    <source>
        <dbReference type="EMBL" id="AOE46501.1"/>
    </source>
</evidence>
<dbReference type="EMBL" id="MT137384">
    <property type="protein sequence ID" value="QRU95227.1"/>
    <property type="molecule type" value="Genomic_DNA"/>
</dbReference>
<dbReference type="Proteomes" id="UP000323174">
    <property type="component" value="Segment"/>
</dbReference>
<evidence type="ECO:0000256" key="4">
    <source>
        <dbReference type="ARBA" id="ARBA00023180"/>
    </source>
</evidence>
<evidence type="ECO:0000313" key="12">
    <source>
        <dbReference type="EMBL" id="QEJ80330.1"/>
    </source>
</evidence>
<feature type="domain" description="Sushi" evidence="7">
    <location>
        <begin position="88"/>
        <end position="148"/>
    </location>
</feature>
<dbReference type="PANTHER" id="PTHR19325">
    <property type="entry name" value="COMPLEMENT COMPONENT-RELATED SUSHI DOMAIN-CONTAINING"/>
    <property type="match status" value="1"/>
</dbReference>
<protein>
    <submittedName>
        <fullName evidence="8">EEV host range protein</fullName>
    </submittedName>
</protein>
<dbReference type="InterPro" id="IPR050350">
    <property type="entry name" value="Compl-Cell_Adhes-Reg"/>
</dbReference>
<feature type="disulfide bond" evidence="5">
    <location>
        <begin position="90"/>
        <end position="133"/>
    </location>
</feature>
<sequence>MKNIHMLLILLCNRVYSFCDYLNKCCYPPSIKNGYIYNKKTEYNIGSNVTFFCGNNTRGVRYTLVGEKNIICEKDGKWNKEFPVCKIIRCRFPALQNGFVNGIPDSKKFYYESEVSFSCKPGFVLIGTKYSVCGINSSWIPKVPICSRYNITYNKIYINKVSIDDNFFNQINNSNTYYFDKILQINNVNKYTLIFFVVVLIKILFGFAFIFFSCNKKPLDSIKYYK</sequence>
<dbReference type="EMBL" id="MN072630">
    <property type="protein sequence ID" value="QEJ80330.1"/>
    <property type="molecule type" value="Genomic_DNA"/>
</dbReference>
<reference evidence="18" key="1">
    <citation type="journal article" date="2002" name="J. Virol.">
        <title>The genomes of sheeppox and goatpox viruses.</title>
        <authorList>
            <person name="Tulman E.R."/>
            <person name="Afonso C.L."/>
            <person name="Lu Z."/>
            <person name="Zsak L."/>
            <person name="Sur J.H."/>
            <person name="Sandybaev N.T."/>
            <person name="Kerembekova U.Z."/>
            <person name="Zaitsev V.L."/>
            <person name="Kutish G.F."/>
            <person name="Rock D.L."/>
        </authorList>
    </citation>
    <scope>NUCLEOTIDE SEQUENCE [LARGE SCALE GENOMIC DNA]</scope>
    <source>
        <strain evidence="18">TU-V02127</strain>
    </source>
</reference>
<evidence type="ECO:0000313" key="9">
    <source>
        <dbReference type="EMBL" id="AOE46650.1"/>
    </source>
</evidence>
<evidence type="ECO:0000313" key="15">
    <source>
        <dbReference type="EMBL" id="QQG63086.1"/>
    </source>
</evidence>
<evidence type="ECO:0000313" key="14">
    <source>
        <dbReference type="EMBL" id="QOK36728.1"/>
    </source>
</evidence>
<evidence type="ECO:0000313" key="17">
    <source>
        <dbReference type="EMBL" id="QRU95227.1"/>
    </source>
</evidence>
<keyword evidence="18" id="KW-1185">Reference proteome</keyword>
<keyword evidence="4" id="KW-0325">Glycoprotein</keyword>
<reference evidence="17" key="6">
    <citation type="submission" date="2020-03" db="EMBL/GenBank/DDBJ databases">
        <title>Sheeppox virus, strain Srinagar, vaccine virus, Complete genome.</title>
        <authorList>
            <person name="Kumar A."/>
            <person name="Venkatesan G."/>
            <person name="Singh R.K."/>
        </authorList>
    </citation>
    <scope>NUCLEOTIDE SEQUENCE</scope>
    <source>
        <strain evidence="17">Srinagar passage-40 vaccine</strain>
    </source>
</reference>
<dbReference type="Proteomes" id="UP000593595">
    <property type="component" value="Segment"/>
</dbReference>
<evidence type="ECO:0000259" key="7">
    <source>
        <dbReference type="PROSITE" id="PS50923"/>
    </source>
</evidence>
<evidence type="ECO:0000256" key="5">
    <source>
        <dbReference type="PROSITE-ProRule" id="PRU00302"/>
    </source>
</evidence>
<evidence type="ECO:0000256" key="3">
    <source>
        <dbReference type="ARBA" id="ARBA00023157"/>
    </source>
</evidence>
<reference evidence="14" key="5">
    <citation type="journal article" date="2020" name="Viruses">
        <title>Experimental Infection and Genetic Characterization of Two Different Capripox Virus Isolates in Small Ruminants.</title>
        <authorList>
            <person name="Wolff J."/>
            <person name="King J."/>
            <person name="Moritz T."/>
            <person name="Pohlmann A."/>
            <person name="Hoffmann D."/>
            <person name="Beer M."/>
            <person name="Hoffmann B."/>
        </authorList>
    </citation>
    <scope>NUCLEOTIDE SEQUENCE [LARGE SCALE GENOMIC DNA]</scope>
    <source>
        <strain evidence="14">V104</strain>
    </source>
</reference>
<dbReference type="KEGG" id="vg:944595"/>
<name>A0A2H4F4D0_SHEV</name>
<feature type="disulfide bond" evidence="5">
    <location>
        <begin position="119"/>
        <end position="146"/>
    </location>
</feature>
<keyword evidence="6" id="KW-0812">Transmembrane</keyword>
<dbReference type="SUPFAM" id="SSF57535">
    <property type="entry name" value="Complement control module/SCR domain"/>
    <property type="match status" value="2"/>
</dbReference>
<evidence type="ECO:0000256" key="2">
    <source>
        <dbReference type="ARBA" id="ARBA00022737"/>
    </source>
</evidence>
<evidence type="ECO:0000256" key="1">
    <source>
        <dbReference type="ARBA" id="ARBA00022659"/>
    </source>
</evidence>
<dbReference type="Proteomes" id="UP000663591">
    <property type="component" value="Segment"/>
</dbReference>
<comment type="caution">
    <text evidence="5">Lacks conserved residue(s) required for the propagation of feature annotation.</text>
</comment>
<keyword evidence="2" id="KW-0677">Repeat</keyword>
<dbReference type="EMBL" id="MW167071">
    <property type="protein sequence ID" value="QQG63236.1"/>
    <property type="molecule type" value="Genomic_DNA"/>
</dbReference>
<evidence type="ECO:0000313" key="10">
    <source>
        <dbReference type="EMBL" id="QEJ80032.1"/>
    </source>
</evidence>
<dbReference type="EMBL" id="MN072629">
    <property type="protein sequence ID" value="QEJ80181.1"/>
    <property type="molecule type" value="Genomic_DNA"/>
</dbReference>
<dbReference type="Proteomes" id="UP000008028">
    <property type="component" value="Segment"/>
</dbReference>
<dbReference type="EMBL" id="MN072628">
    <property type="protein sequence ID" value="QEJ80032.1"/>
    <property type="molecule type" value="Genomic_DNA"/>
</dbReference>
<keyword evidence="6" id="KW-0472">Membrane</keyword>
<keyword evidence="6" id="KW-1133">Transmembrane helix</keyword>
<dbReference type="Proteomes" id="UP000318608">
    <property type="component" value="Segment"/>
</dbReference>
<dbReference type="CDD" id="cd00033">
    <property type="entry name" value="CCP"/>
    <property type="match status" value="2"/>
</dbReference>
<organismHost>
    <name type="scientific">Ovis aries</name>
    <name type="common">Sheep</name>
    <dbReference type="NCBI Taxonomy" id="9940"/>
</organismHost>
<dbReference type="Gene3D" id="2.10.70.10">
    <property type="entry name" value="Complement Module, domain 1"/>
    <property type="match status" value="2"/>
</dbReference>
<reference evidence="15" key="4">
    <citation type="journal article" date="2020" name="Microorganisms">
        <title>Establishment of a Challenge Model for Sheeppox Virus Infection.</title>
        <authorList>
            <person name="Wolff J."/>
            <person name="Abd El Rahman S."/>
            <person name="King J."/>
            <person name="El-Beskawy M."/>
            <person name="Pohlmann A."/>
            <person name="Beer M."/>
            <person name="Hoffmann B."/>
        </authorList>
    </citation>
    <scope>NUCLEOTIDE SEQUENCE [LARGE SCALE GENOMIC DNA]</scope>
    <source>
        <strain evidence="15">V123</strain>
        <strain evidence="16">V293</strain>
    </source>
</reference>
<dbReference type="Proteomes" id="UP000323952">
    <property type="component" value="Segment"/>
</dbReference>
<dbReference type="InterPro" id="IPR035976">
    <property type="entry name" value="Sushi/SCR/CCP_sf"/>
</dbReference>
<dbReference type="EMBL" id="MN072631">
    <property type="protein sequence ID" value="QEJ80479.1"/>
    <property type="molecule type" value="Genomic_DNA"/>
</dbReference>
<keyword evidence="1 5" id="KW-0768">Sushi</keyword>
<dbReference type="EMBL" id="MW167070">
    <property type="protein sequence ID" value="QQG63086.1"/>
    <property type="molecule type" value="Genomic_DNA"/>
</dbReference>
<dbReference type="Proteomes" id="UP000595391">
    <property type="component" value="Segment"/>
</dbReference>
<feature type="transmembrane region" description="Helical" evidence="6">
    <location>
        <begin position="191"/>
        <end position="214"/>
    </location>
</feature>
<dbReference type="Proteomes" id="UP000322561">
    <property type="component" value="Segment"/>
</dbReference>
<dbReference type="RefSeq" id="NP_659711.1">
    <property type="nucleotide sequence ID" value="NC_004002.1"/>
</dbReference>
<dbReference type="PROSITE" id="PS50923">
    <property type="entry name" value="SUSHI"/>
    <property type="match status" value="2"/>
</dbReference>
<reference evidence="10" key="3">
    <citation type="journal article" date="2019" name="Transbound. Emerg. Dis.">
        <title>Extended sequencing of vaccine and wild-type capripoxvirus isolates provides insights into genes modulating virulence and host range.</title>
        <authorList>
            <person name="Biswas S."/>
            <person name="Noyce R.S."/>
            <person name="Babiuk L.A."/>
            <person name="Lung O."/>
            <person name="Bulach D.M."/>
            <person name="Bowden T.R."/>
            <person name="Boyle D.B."/>
            <person name="Babiuk S."/>
            <person name="Evans D.H."/>
        </authorList>
    </citation>
    <scope>NUCLEOTIDE SEQUENCE [LARGE SCALE GENOMIC DNA]</scope>
    <source>
        <strain evidence="10">Nigeria</strain>
        <strain evidence="11">Pendik</strain>
        <strain evidence="12">Saudi Arabia</strain>
        <strain evidence="13">Turkey vaccine</strain>
    </source>
</reference>
<gene>
    <name evidence="8" type="ORF">SPPV-GH_134</name>
    <name evidence="9" type="ORF">SPPV-GL_134</name>
    <name evidence="17" type="ORF">SPPV-Sri_141</name>
    <name evidence="10" type="ORF">SPX-Nigeria_141</name>
    <name evidence="11" type="ORF">SPX-Pendick_141</name>
    <name evidence="12" type="ORF">SPX-SaudiArabia_141</name>
    <name evidence="13" type="ORF">SPX-vTurkey_141</name>
</gene>
<evidence type="ECO:0000313" key="19">
    <source>
        <dbReference type="Proteomes" id="UP000319451"/>
    </source>
</evidence>
<reference evidence="8" key="2">
    <citation type="submission" date="2015-08" db="EMBL/GenBank/DDBJ databases">
        <authorList>
            <person name="Babu N.S."/>
            <person name="Beckwith C.J."/>
            <person name="Beseler K.G."/>
            <person name="Brison A."/>
            <person name="Carone J.V."/>
            <person name="Caskin T.P."/>
            <person name="Diamond M."/>
            <person name="Durham M.E."/>
            <person name="Foxe J.M."/>
            <person name="Go M."/>
            <person name="Henderson B.A."/>
            <person name="Jones I.B."/>
            <person name="McGettigan J.A."/>
            <person name="Micheletti S.J."/>
            <person name="Nasrallah M.E."/>
            <person name="Ortiz D."/>
            <person name="Piller C.R."/>
            <person name="Privatt S.R."/>
            <person name="Schneider S.L."/>
            <person name="Sharp S."/>
            <person name="Smith T.C."/>
            <person name="Stanton J.D."/>
            <person name="Ullery H.E."/>
            <person name="Wilson R.J."/>
            <person name="Serrano M.G."/>
            <person name="Buck G."/>
            <person name="Lee V."/>
            <person name="Wang Y."/>
            <person name="Carvalho R."/>
            <person name="Voegtly L."/>
            <person name="Shi R."/>
            <person name="Duckworth R."/>
            <person name="Johnson A."/>
            <person name="Loviza R."/>
            <person name="Walstead R."/>
            <person name="Shah Z."/>
            <person name="Kiflezghi M."/>
            <person name="Wade K."/>
            <person name="Ball S.L."/>
            <person name="Bradley K.W."/>
            <person name="Asai D.J."/>
            <person name="Bowman C.A."/>
            <person name="Russell D.A."/>
            <person name="Pope W.H."/>
            <person name="Jacobs-Sera D."/>
            <person name="Hendrix R.W."/>
            <person name="Hatfull G.F."/>
        </authorList>
    </citation>
    <scope>NUCLEOTIDE SEQUENCE</scope>
    <source>
        <strain evidence="8">SPPV-GH</strain>
        <strain evidence="9">SPPV-GL</strain>
    </source>
</reference>
<dbReference type="EMBL" id="KT438550">
    <property type="protein sequence ID" value="AOE46501.1"/>
    <property type="molecule type" value="Genomic_DNA"/>
</dbReference>
<dbReference type="Pfam" id="PF00084">
    <property type="entry name" value="Sushi"/>
    <property type="match status" value="2"/>
</dbReference>
<organism evidence="8 19">
    <name type="scientific">Sheeppox virus</name>
    <name type="common">SPPV</name>
    <dbReference type="NCBI Taxonomy" id="10266"/>
    <lineage>
        <taxon>Viruses</taxon>
        <taxon>Varidnaviria</taxon>
        <taxon>Bamfordvirae</taxon>
        <taxon>Nucleocytoviricota</taxon>
        <taxon>Pokkesviricetes</taxon>
        <taxon>Chitovirales</taxon>
        <taxon>Poxviridae</taxon>
        <taxon>Chordopoxvirinae</taxon>
        <taxon>Capripoxvirus</taxon>
        <taxon>Capripoxvirus sheeppox</taxon>
    </lineage>
</organism>
<dbReference type="Proteomes" id="UP000319451">
    <property type="component" value="Segment"/>
</dbReference>
<dbReference type="Proteomes" id="UP000595695">
    <property type="component" value="Segment"/>
</dbReference>
<feature type="domain" description="Sushi" evidence="7">
    <location>
        <begin position="23"/>
        <end position="87"/>
    </location>
</feature>